<dbReference type="AlphaFoldDB" id="A0AAV6H1H0"/>
<accession>A0AAV6H1H0</accession>
<proteinExistence type="predicted"/>
<evidence type="ECO:0000256" key="1">
    <source>
        <dbReference type="SAM" id="MobiDB-lite"/>
    </source>
</evidence>
<dbReference type="EMBL" id="JADWDJ010000006">
    <property type="protein sequence ID" value="KAG5279606.1"/>
    <property type="molecule type" value="Genomic_DNA"/>
</dbReference>
<evidence type="ECO:0000313" key="2">
    <source>
        <dbReference type="EMBL" id="KAG5279606.1"/>
    </source>
</evidence>
<keyword evidence="3" id="KW-1185">Reference proteome</keyword>
<name>A0AAV6H1H0_9TELE</name>
<organism evidence="2 3">
    <name type="scientific">Alosa alosa</name>
    <name type="common">allis shad</name>
    <dbReference type="NCBI Taxonomy" id="278164"/>
    <lineage>
        <taxon>Eukaryota</taxon>
        <taxon>Metazoa</taxon>
        <taxon>Chordata</taxon>
        <taxon>Craniata</taxon>
        <taxon>Vertebrata</taxon>
        <taxon>Euteleostomi</taxon>
        <taxon>Actinopterygii</taxon>
        <taxon>Neopterygii</taxon>
        <taxon>Teleostei</taxon>
        <taxon>Clupei</taxon>
        <taxon>Clupeiformes</taxon>
        <taxon>Clupeoidei</taxon>
        <taxon>Clupeidae</taxon>
        <taxon>Alosa</taxon>
    </lineage>
</organism>
<dbReference type="Proteomes" id="UP000823561">
    <property type="component" value="Chromosome 6"/>
</dbReference>
<gene>
    <name evidence="2" type="ORF">AALO_G00079610</name>
</gene>
<comment type="caution">
    <text evidence="2">The sequence shown here is derived from an EMBL/GenBank/DDBJ whole genome shotgun (WGS) entry which is preliminary data.</text>
</comment>
<feature type="compositionally biased region" description="Basic and acidic residues" evidence="1">
    <location>
        <begin position="1"/>
        <end position="19"/>
    </location>
</feature>
<feature type="region of interest" description="Disordered" evidence="1">
    <location>
        <begin position="1"/>
        <end position="48"/>
    </location>
</feature>
<feature type="compositionally biased region" description="Polar residues" evidence="1">
    <location>
        <begin position="21"/>
        <end position="30"/>
    </location>
</feature>
<reference evidence="2" key="1">
    <citation type="submission" date="2020-10" db="EMBL/GenBank/DDBJ databases">
        <title>Chromosome-scale genome assembly of the Allis shad, Alosa alosa.</title>
        <authorList>
            <person name="Margot Z."/>
            <person name="Christophe K."/>
            <person name="Cabau C."/>
            <person name="Louis A."/>
            <person name="Berthelot C."/>
            <person name="Parey E."/>
            <person name="Roest Crollius H."/>
            <person name="Montfort J."/>
            <person name="Robinson-Rechavi M."/>
            <person name="Bucao C."/>
            <person name="Bouchez O."/>
            <person name="Gislard M."/>
            <person name="Lluch J."/>
            <person name="Milhes M."/>
            <person name="Lampietro C."/>
            <person name="Lopez Roques C."/>
            <person name="Donnadieu C."/>
            <person name="Braasch I."/>
            <person name="Desvignes T."/>
            <person name="Postlethwait J."/>
            <person name="Bobe J."/>
            <person name="Guiguen Y."/>
        </authorList>
    </citation>
    <scope>NUCLEOTIDE SEQUENCE</scope>
    <source>
        <strain evidence="2">M-15738</strain>
        <tissue evidence="2">Blood</tissue>
    </source>
</reference>
<protein>
    <submittedName>
        <fullName evidence="2">Uncharacterized protein</fullName>
    </submittedName>
</protein>
<evidence type="ECO:0000313" key="3">
    <source>
        <dbReference type="Proteomes" id="UP000823561"/>
    </source>
</evidence>
<sequence length="116" mass="13020">MSAMHWEARRRQSMLDRRLSSSKQIQNNPPQTEPEAPSEALKDSPVQPGMWKPMCQLQTYPCECYSIQRKTSKQIQFCAVHPAVVRTSGIHRSTSTPVVSTSLVLPALSSGPEKRL</sequence>